<feature type="non-terminal residue" evidence="2">
    <location>
        <position position="1"/>
    </location>
</feature>
<gene>
    <name evidence="2" type="ORF">g.2808</name>
</gene>
<evidence type="ECO:0000313" key="2">
    <source>
        <dbReference type="EMBL" id="JAT08506.1"/>
    </source>
</evidence>
<feature type="region of interest" description="Disordered" evidence="1">
    <location>
        <begin position="202"/>
        <end position="223"/>
    </location>
</feature>
<evidence type="ECO:0000256" key="1">
    <source>
        <dbReference type="SAM" id="MobiDB-lite"/>
    </source>
</evidence>
<accession>A0A1B6KAN5</accession>
<proteinExistence type="predicted"/>
<reference evidence="2" key="1">
    <citation type="submission" date="2015-11" db="EMBL/GenBank/DDBJ databases">
        <title>De novo transcriptome assembly of four potential Pierce s Disease insect vectors from Arizona vineyards.</title>
        <authorList>
            <person name="Tassone E.E."/>
        </authorList>
    </citation>
    <scope>NUCLEOTIDE SEQUENCE</scope>
</reference>
<dbReference type="EMBL" id="GEBQ01031471">
    <property type="protein sequence ID" value="JAT08506.1"/>
    <property type="molecule type" value="Transcribed_RNA"/>
</dbReference>
<organism evidence="2">
    <name type="scientific">Graphocephala atropunctata</name>
    <dbReference type="NCBI Taxonomy" id="36148"/>
    <lineage>
        <taxon>Eukaryota</taxon>
        <taxon>Metazoa</taxon>
        <taxon>Ecdysozoa</taxon>
        <taxon>Arthropoda</taxon>
        <taxon>Hexapoda</taxon>
        <taxon>Insecta</taxon>
        <taxon>Pterygota</taxon>
        <taxon>Neoptera</taxon>
        <taxon>Paraneoptera</taxon>
        <taxon>Hemiptera</taxon>
        <taxon>Auchenorrhyncha</taxon>
        <taxon>Membracoidea</taxon>
        <taxon>Cicadellidae</taxon>
        <taxon>Cicadellinae</taxon>
        <taxon>Cicadellini</taxon>
        <taxon>Graphocephala</taxon>
    </lineage>
</organism>
<sequence>FVCELSGHCCYIRECFSVEMAVWQCRLLLGVVLVHLALSSPSVRRDVLSLTHEADPGPNPLAELQPEPLSEDAFGPTLEKRGGREKRLLKTLGIGALGVKAAKAVGAKVVAAGAKAVGAKVLKTGVAVKAATLGAVGLKAKAIGVKAVTAVAALGIKALIFKLLFGKINQLITHKERLLHQLDEYNRVQNEKFSKQLFGVPPCQQHSSAPSYPTVGPPSAPAVTPETIYTLPTYEDVAQAPFSPDPLPQDQGYVYRRR</sequence>
<protein>
    <submittedName>
        <fullName evidence="2">Uncharacterized protein</fullName>
    </submittedName>
</protein>
<name>A0A1B6KAN5_9HEMI</name>
<dbReference type="AlphaFoldDB" id="A0A1B6KAN5"/>
<feature type="region of interest" description="Disordered" evidence="1">
    <location>
        <begin position="236"/>
        <end position="258"/>
    </location>
</feature>